<dbReference type="InterPro" id="IPR047215">
    <property type="entry name" value="Galactose_mutarotase-like"/>
</dbReference>
<dbReference type="InterPro" id="IPR011013">
    <property type="entry name" value="Gal_mutarotase_sf_dom"/>
</dbReference>
<feature type="signal peptide" evidence="4">
    <location>
        <begin position="1"/>
        <end position="19"/>
    </location>
</feature>
<dbReference type="PANTHER" id="PTHR10091">
    <property type="entry name" value="ALDOSE-1-EPIMERASE"/>
    <property type="match status" value="1"/>
</dbReference>
<comment type="similarity">
    <text evidence="1">Belongs to the aldose epimerase family.</text>
</comment>
<dbReference type="Gene3D" id="2.70.98.10">
    <property type="match status" value="1"/>
</dbReference>
<comment type="caution">
    <text evidence="5">The sequence shown here is derived from an EMBL/GenBank/DDBJ whole genome shotgun (WGS) entry which is preliminary data.</text>
</comment>
<dbReference type="Proteomes" id="UP001197093">
    <property type="component" value="Unassembled WGS sequence"/>
</dbReference>
<dbReference type="InterPro" id="IPR008183">
    <property type="entry name" value="Aldose_1/G6P_1-epimerase"/>
</dbReference>
<evidence type="ECO:0000256" key="2">
    <source>
        <dbReference type="ARBA" id="ARBA00023235"/>
    </source>
</evidence>
<protein>
    <recommendedName>
        <fullName evidence="7">Aldose 1-epimerase</fullName>
    </recommendedName>
</protein>
<dbReference type="GO" id="GO:0033499">
    <property type="term" value="P:galactose catabolic process via UDP-galactose, Leloir pathway"/>
    <property type="evidence" value="ECO:0007669"/>
    <property type="project" value="TreeGrafter"/>
</dbReference>
<proteinExistence type="inferred from homology"/>
<dbReference type="InterPro" id="IPR014718">
    <property type="entry name" value="GH-type_carb-bd"/>
</dbReference>
<evidence type="ECO:0000256" key="4">
    <source>
        <dbReference type="SAM" id="SignalP"/>
    </source>
</evidence>
<dbReference type="GO" id="GO:0030246">
    <property type="term" value="F:carbohydrate binding"/>
    <property type="evidence" value="ECO:0007669"/>
    <property type="project" value="InterPro"/>
</dbReference>
<evidence type="ECO:0000313" key="5">
    <source>
        <dbReference type="EMBL" id="KAG7285162.1"/>
    </source>
</evidence>
<dbReference type="AlphaFoldDB" id="A0AAD4EPM0"/>
<gene>
    <name evidence="5" type="ORF">NEMBOFW57_009783</name>
</gene>
<keyword evidence="4" id="KW-0732">Signal</keyword>
<keyword evidence="6" id="KW-1185">Reference proteome</keyword>
<dbReference type="CDD" id="cd09019">
    <property type="entry name" value="galactose_mutarotase_like"/>
    <property type="match status" value="1"/>
</dbReference>
<evidence type="ECO:0008006" key="7">
    <source>
        <dbReference type="Google" id="ProtNLM"/>
    </source>
</evidence>
<dbReference type="PANTHER" id="PTHR10091:SF6">
    <property type="entry name" value="1-EPIMERASE, PUTATIVE (AFU_ORTHOLOGUE AFUA_3G13240)-RELATED"/>
    <property type="match status" value="1"/>
</dbReference>
<reference evidence="5" key="1">
    <citation type="submission" date="2023-02" db="EMBL/GenBank/DDBJ databases">
        <authorList>
            <person name="Palmer J.M."/>
        </authorList>
    </citation>
    <scope>NUCLEOTIDE SEQUENCE</scope>
    <source>
        <strain evidence="5">FW57</strain>
    </source>
</reference>
<sequence length="403" mass="44343">MHLPPLSLAAAWLVLGALAQTSSSGTNALSPDSNGKYWIYGEGIAAAFIPYGASISDLIIQDKHGIQRDIVMGFDNASYYAVDKVHPHLGGVPGRYANRIKNSTFQLDGQEYRVSANENPTKDHPRGLNTLHGGLEGWDWRNFDVVAHTNNSITFSIVDPDGKEGFPGDVISYVTYTMGNLTWDAKMIAIATTKKTPIMLSSHTYWNLDGFANNETNTVFNHTFHLPYGGQRVAVDNILIPTGDIVANSKDSVNDFWSAPKQIGHSFNDSEIHGNCGFNCTGYDNCWLVNRDGPYNWRADGGYVASLSSAWSGIRLDIYSDQEAFQMYSCNGQNGSFPLKTTQGLHDNAAFPRTVPKYGCVVLEVQDWIDGINHPEWGRAARQIIEPGGDPYVLQVSHRFTVG</sequence>
<evidence type="ECO:0000256" key="1">
    <source>
        <dbReference type="ARBA" id="ARBA00006206"/>
    </source>
</evidence>
<dbReference type="GO" id="GO:0004034">
    <property type="term" value="F:aldose 1-epimerase activity"/>
    <property type="evidence" value="ECO:0007669"/>
    <property type="project" value="TreeGrafter"/>
</dbReference>
<dbReference type="SUPFAM" id="SSF74650">
    <property type="entry name" value="Galactose mutarotase-like"/>
    <property type="match status" value="1"/>
</dbReference>
<accession>A0AAD4EPM0</accession>
<dbReference type="Pfam" id="PF01263">
    <property type="entry name" value="Aldose_epim"/>
    <property type="match status" value="1"/>
</dbReference>
<keyword evidence="2" id="KW-0413">Isomerase</keyword>
<evidence type="ECO:0000256" key="3">
    <source>
        <dbReference type="ARBA" id="ARBA00023277"/>
    </source>
</evidence>
<organism evidence="5 6">
    <name type="scientific">Staphylotrichum longicolle</name>
    <dbReference type="NCBI Taxonomy" id="669026"/>
    <lineage>
        <taxon>Eukaryota</taxon>
        <taxon>Fungi</taxon>
        <taxon>Dikarya</taxon>
        <taxon>Ascomycota</taxon>
        <taxon>Pezizomycotina</taxon>
        <taxon>Sordariomycetes</taxon>
        <taxon>Sordariomycetidae</taxon>
        <taxon>Sordariales</taxon>
        <taxon>Chaetomiaceae</taxon>
        <taxon>Staphylotrichum</taxon>
    </lineage>
</organism>
<feature type="chain" id="PRO_5042083834" description="Aldose 1-epimerase" evidence="4">
    <location>
        <begin position="20"/>
        <end position="403"/>
    </location>
</feature>
<dbReference type="FunFam" id="2.70.98.10:FF:000014">
    <property type="entry name" value="Aldose 1-epimerase, putative"/>
    <property type="match status" value="1"/>
</dbReference>
<dbReference type="GO" id="GO:0006006">
    <property type="term" value="P:glucose metabolic process"/>
    <property type="evidence" value="ECO:0007669"/>
    <property type="project" value="TreeGrafter"/>
</dbReference>
<name>A0AAD4EPM0_9PEZI</name>
<dbReference type="EMBL" id="JAHCVI010000005">
    <property type="protein sequence ID" value="KAG7285162.1"/>
    <property type="molecule type" value="Genomic_DNA"/>
</dbReference>
<evidence type="ECO:0000313" key="6">
    <source>
        <dbReference type="Proteomes" id="UP001197093"/>
    </source>
</evidence>
<keyword evidence="3" id="KW-0119">Carbohydrate metabolism</keyword>